<sequence length="154" mass="17375">MSEISTSDYSTLSGEDDTSDSQSEEVSLSTPKEQESNRLKEKVKYPLLNGYHGPQIINILKERHGISISIGTLNRRRKLWGLQQHQLPQGPSPGVQASIRSSHSKGLNLEEMQARLLKETQVDASIRTIQRYLKQLNLKQIVNDIHSGKVTKEK</sequence>
<feature type="non-terminal residue" evidence="2">
    <location>
        <position position="154"/>
    </location>
</feature>
<proteinExistence type="predicted"/>
<dbReference type="STRING" id="200324.A0A2N5S3F8"/>
<dbReference type="Proteomes" id="UP000235388">
    <property type="component" value="Unassembled WGS sequence"/>
</dbReference>
<evidence type="ECO:0000313" key="3">
    <source>
        <dbReference type="Proteomes" id="UP000235388"/>
    </source>
</evidence>
<evidence type="ECO:0008006" key="4">
    <source>
        <dbReference type="Google" id="ProtNLM"/>
    </source>
</evidence>
<dbReference type="EMBL" id="PGCJ01001202">
    <property type="protein sequence ID" value="PLW07795.1"/>
    <property type="molecule type" value="Genomic_DNA"/>
</dbReference>
<organism evidence="2 3">
    <name type="scientific">Puccinia coronata f. sp. avenae</name>
    <dbReference type="NCBI Taxonomy" id="200324"/>
    <lineage>
        <taxon>Eukaryota</taxon>
        <taxon>Fungi</taxon>
        <taxon>Dikarya</taxon>
        <taxon>Basidiomycota</taxon>
        <taxon>Pucciniomycotina</taxon>
        <taxon>Pucciniomycetes</taxon>
        <taxon>Pucciniales</taxon>
        <taxon>Pucciniaceae</taxon>
        <taxon>Puccinia</taxon>
    </lineage>
</organism>
<name>A0A2N5S3F8_9BASI</name>
<evidence type="ECO:0000256" key="1">
    <source>
        <dbReference type="SAM" id="MobiDB-lite"/>
    </source>
</evidence>
<keyword evidence="3" id="KW-1185">Reference proteome</keyword>
<protein>
    <recommendedName>
        <fullName evidence="4">Clr5 domain-containing protein</fullName>
    </recommendedName>
</protein>
<feature type="compositionally biased region" description="Polar residues" evidence="1">
    <location>
        <begin position="1"/>
        <end position="13"/>
    </location>
</feature>
<feature type="compositionally biased region" description="Acidic residues" evidence="1">
    <location>
        <begin position="14"/>
        <end position="23"/>
    </location>
</feature>
<gene>
    <name evidence="2" type="ORF">PCANC_24217</name>
</gene>
<evidence type="ECO:0000313" key="2">
    <source>
        <dbReference type="EMBL" id="PLW07795.1"/>
    </source>
</evidence>
<comment type="caution">
    <text evidence="2">The sequence shown here is derived from an EMBL/GenBank/DDBJ whole genome shotgun (WGS) entry which is preliminary data.</text>
</comment>
<dbReference type="AlphaFoldDB" id="A0A2N5S3F8"/>
<accession>A0A2N5S3F8</accession>
<feature type="region of interest" description="Disordered" evidence="1">
    <location>
        <begin position="1"/>
        <end position="40"/>
    </location>
</feature>
<dbReference type="PANTHER" id="PTHR46177">
    <property type="entry name" value="INTEGRASE CATALYTIC DOMAIN-CONTAINING PROTEIN"/>
    <property type="match status" value="1"/>
</dbReference>
<reference evidence="2 3" key="1">
    <citation type="submission" date="2017-11" db="EMBL/GenBank/DDBJ databases">
        <title>De novo assembly and phasing of dikaryotic genomes from two isolates of Puccinia coronata f. sp. avenae, the causal agent of oat crown rust.</title>
        <authorList>
            <person name="Miller M.E."/>
            <person name="Zhang Y."/>
            <person name="Omidvar V."/>
            <person name="Sperschneider J."/>
            <person name="Schwessinger B."/>
            <person name="Raley C."/>
            <person name="Palmer J.M."/>
            <person name="Garnica D."/>
            <person name="Upadhyaya N."/>
            <person name="Rathjen J."/>
            <person name="Taylor J.M."/>
            <person name="Park R.F."/>
            <person name="Dodds P.N."/>
            <person name="Hirsch C.D."/>
            <person name="Kianian S.F."/>
            <person name="Figueroa M."/>
        </authorList>
    </citation>
    <scope>NUCLEOTIDE SEQUENCE [LARGE SCALE GENOMIC DNA]</scope>
    <source>
        <strain evidence="2">12NC29</strain>
    </source>
</reference>
<dbReference type="OrthoDB" id="10445407at2759"/>
<dbReference type="PANTHER" id="PTHR46177:SF1">
    <property type="entry name" value="INTEGRASE CATALYTIC DOMAIN-CONTAINING PROTEIN"/>
    <property type="match status" value="1"/>
</dbReference>